<dbReference type="Gene3D" id="3.40.50.150">
    <property type="entry name" value="Vaccinia Virus protein VP39"/>
    <property type="match status" value="1"/>
</dbReference>
<dbReference type="KEGG" id="mfo:Metfor_0431"/>
<keyword evidence="3" id="KW-1185">Reference proteome</keyword>
<proteinExistence type="predicted"/>
<reference evidence="2 3" key="2">
    <citation type="journal article" date="2014" name="Genome Announc.">
        <title>Complete Genome Sequence of Methanoregula formicica SMSPT, a Mesophilic Hydrogenotrophic Methanogen Isolated from a Methanogenic Upflow Anaerobic Sludge Blanket Reactor.</title>
        <authorList>
            <person name="Yamamoto K."/>
            <person name="Tamaki H."/>
            <person name="Cadillo-Quiroz H."/>
            <person name="Imachi H."/>
            <person name="Kyrpides N."/>
            <person name="Woyke T."/>
            <person name="Goodwin L."/>
            <person name="Zinder S.H."/>
            <person name="Kamagata Y."/>
            <person name="Liu W.T."/>
        </authorList>
    </citation>
    <scope>NUCLEOTIDE SEQUENCE [LARGE SCALE GENOMIC DNA]</scope>
    <source>
        <strain evidence="3">DSM 22288 / NBRC 105244 / SMSP</strain>
    </source>
</reference>
<dbReference type="Pfam" id="PF13649">
    <property type="entry name" value="Methyltransf_25"/>
    <property type="match status" value="1"/>
</dbReference>
<dbReference type="Proteomes" id="UP000010824">
    <property type="component" value="Chromosome"/>
</dbReference>
<dbReference type="SUPFAM" id="SSF53335">
    <property type="entry name" value="S-adenosyl-L-methionine-dependent methyltransferases"/>
    <property type="match status" value="1"/>
</dbReference>
<dbReference type="AlphaFoldDB" id="L0HEG9"/>
<dbReference type="InterPro" id="IPR029063">
    <property type="entry name" value="SAM-dependent_MTases_sf"/>
</dbReference>
<evidence type="ECO:0000313" key="3">
    <source>
        <dbReference type="Proteomes" id="UP000010824"/>
    </source>
</evidence>
<reference evidence="3" key="1">
    <citation type="submission" date="2011-12" db="EMBL/GenBank/DDBJ databases">
        <title>Complete sequence of Methanoregula formicicum SMSP.</title>
        <authorList>
            <person name="Lucas S."/>
            <person name="Han J."/>
            <person name="Lapidus A."/>
            <person name="Cheng J.-F."/>
            <person name="Goodwin L."/>
            <person name="Pitluck S."/>
            <person name="Peters L."/>
            <person name="Ovchinnikova G."/>
            <person name="Teshima H."/>
            <person name="Detter J.C."/>
            <person name="Han C."/>
            <person name="Tapia R."/>
            <person name="Land M."/>
            <person name="Hauser L."/>
            <person name="Kyrpides N."/>
            <person name="Ivanova N."/>
            <person name="Pagani I."/>
            <person name="Imachi H."/>
            <person name="Tamaki H."/>
            <person name="Sekiguchi Y."/>
            <person name="Kamagata Y."/>
            <person name="Cadillo-Quiroz H."/>
            <person name="Zinder S."/>
            <person name="Liu W.-T."/>
            <person name="Woyke T."/>
        </authorList>
    </citation>
    <scope>NUCLEOTIDE SEQUENCE [LARGE SCALE GENOMIC DNA]</scope>
    <source>
        <strain evidence="3">DSM 22288 / NBRC 105244 / SMSP</strain>
    </source>
</reference>
<dbReference type="eggNOG" id="arCOG01792">
    <property type="taxonomic scope" value="Archaea"/>
</dbReference>
<sequence>MSILDKNQLFKNRSPKWERPFETLREKWGEIPTTRDGRMKTTELLKLSDKDLLKEWSRGKLSRTTDTEFDIRGWYHVLYSDILKGKKVMDVGSGFAFDGITYAQNGAKVTFVDIVEDNLRVVRRLCEFLELANVEFLFLKDIDSLKDLDYDYDVIYAAGSLHHAPSSVIKPEAMELLKHLRCGGRWIQLAYPYTRWLKEGELPFNKWGEKTDGFGTPWAEWYDIPKLLKLLEPAKFDVVLCKEFNNSDCIWFDLIYRGRD</sequence>
<name>L0HEG9_METFS</name>
<evidence type="ECO:0000313" key="2">
    <source>
        <dbReference type="EMBL" id="AGB01504.1"/>
    </source>
</evidence>
<dbReference type="InterPro" id="IPR041698">
    <property type="entry name" value="Methyltransf_25"/>
</dbReference>
<organism evidence="2 3">
    <name type="scientific">Methanoregula formicica (strain DSM 22288 / NBRC 105244 / SMSP)</name>
    <dbReference type="NCBI Taxonomy" id="593750"/>
    <lineage>
        <taxon>Archaea</taxon>
        <taxon>Methanobacteriati</taxon>
        <taxon>Methanobacteriota</taxon>
        <taxon>Stenosarchaea group</taxon>
        <taxon>Methanomicrobia</taxon>
        <taxon>Methanomicrobiales</taxon>
        <taxon>Methanoregulaceae</taxon>
        <taxon>Methanoregula</taxon>
    </lineage>
</organism>
<dbReference type="HOGENOM" id="CLU_1067970_0_0_2"/>
<dbReference type="STRING" id="593750.Metfor_0431"/>
<protein>
    <recommendedName>
        <fullName evidence="1">Methyltransferase domain-containing protein</fullName>
    </recommendedName>
</protein>
<accession>L0HEG9</accession>
<evidence type="ECO:0000259" key="1">
    <source>
        <dbReference type="Pfam" id="PF13649"/>
    </source>
</evidence>
<gene>
    <name evidence="2" type="ordered locus">Metfor_0431</name>
</gene>
<dbReference type="InParanoid" id="L0HEG9"/>
<dbReference type="EMBL" id="CP003167">
    <property type="protein sequence ID" value="AGB01504.1"/>
    <property type="molecule type" value="Genomic_DNA"/>
</dbReference>
<dbReference type="CDD" id="cd02440">
    <property type="entry name" value="AdoMet_MTases"/>
    <property type="match status" value="1"/>
</dbReference>
<feature type="domain" description="Methyltransferase" evidence="1">
    <location>
        <begin position="88"/>
        <end position="184"/>
    </location>
</feature>